<gene>
    <name evidence="2" type="primary">aaspC_1</name>
    <name evidence="2" type="ORF">NCTC7922_04204</name>
</gene>
<evidence type="ECO:0000259" key="1">
    <source>
        <dbReference type="Pfam" id="PF13953"/>
    </source>
</evidence>
<feature type="domain" description="PapC-like C-terminal" evidence="1">
    <location>
        <begin position="25"/>
        <end position="69"/>
    </location>
</feature>
<sequence>MEVIPSKGALVRAEFNAHVGIRGLFNVHYRNKPVPFGAMVSVPTEGTTQITGIVGDSGQVYLSGLPLQGIIIYSGEKELISNVGKLSITEKRTG</sequence>
<reference evidence="2 3" key="1">
    <citation type="submission" date="2018-06" db="EMBL/GenBank/DDBJ databases">
        <authorList>
            <consortium name="Pathogen Informatics"/>
            <person name="Doyle S."/>
        </authorList>
    </citation>
    <scope>NUCLEOTIDE SEQUENCE [LARGE SCALE GENOMIC DNA]</scope>
    <source>
        <strain evidence="2 3">NCTC7922</strain>
    </source>
</reference>
<dbReference type="Gene3D" id="2.60.40.2070">
    <property type="match status" value="1"/>
</dbReference>
<dbReference type="Pfam" id="PF13953">
    <property type="entry name" value="PapC_C"/>
    <property type="match status" value="1"/>
</dbReference>
<dbReference type="InterPro" id="IPR025949">
    <property type="entry name" value="PapC-like_C"/>
</dbReference>
<name>A0A377DAR0_ECOLX</name>
<dbReference type="InterPro" id="IPR043142">
    <property type="entry name" value="PapC-like_C_sf"/>
</dbReference>
<dbReference type="PANTHER" id="PTHR30451">
    <property type="entry name" value="OUTER MEMBRANE USHER PROTEIN"/>
    <property type="match status" value="1"/>
</dbReference>
<dbReference type="GO" id="GO:0009297">
    <property type="term" value="P:pilus assembly"/>
    <property type="evidence" value="ECO:0007669"/>
    <property type="project" value="InterPro"/>
</dbReference>
<dbReference type="PANTHER" id="PTHR30451:SF21">
    <property type="entry name" value="FIMBRIAL USHER DOMAIN-CONTAINING PROTEIN YDET-RELATED"/>
    <property type="match status" value="1"/>
</dbReference>
<accession>A0A377DAR0</accession>
<organism evidence="2 3">
    <name type="scientific">Escherichia coli</name>
    <dbReference type="NCBI Taxonomy" id="562"/>
    <lineage>
        <taxon>Bacteria</taxon>
        <taxon>Pseudomonadati</taxon>
        <taxon>Pseudomonadota</taxon>
        <taxon>Gammaproteobacteria</taxon>
        <taxon>Enterobacterales</taxon>
        <taxon>Enterobacteriaceae</taxon>
        <taxon>Escherichia</taxon>
    </lineage>
</organism>
<protein>
    <submittedName>
        <fullName evidence="2">Fimbrial outer membrane usher protein</fullName>
    </submittedName>
</protein>
<dbReference type="EMBL" id="UGFC01000006">
    <property type="protein sequence ID" value="STM18023.1"/>
    <property type="molecule type" value="Genomic_DNA"/>
</dbReference>
<proteinExistence type="predicted"/>
<dbReference type="Proteomes" id="UP000254174">
    <property type="component" value="Unassembled WGS sequence"/>
</dbReference>
<dbReference type="AlphaFoldDB" id="A0A377DAR0"/>
<dbReference type="GO" id="GO:0015473">
    <property type="term" value="F:fimbrial usher porin activity"/>
    <property type="evidence" value="ECO:0007669"/>
    <property type="project" value="InterPro"/>
</dbReference>
<dbReference type="InterPro" id="IPR000015">
    <property type="entry name" value="Fimb_usher"/>
</dbReference>
<evidence type="ECO:0000313" key="3">
    <source>
        <dbReference type="Proteomes" id="UP000254174"/>
    </source>
</evidence>
<dbReference type="GO" id="GO:0009279">
    <property type="term" value="C:cell outer membrane"/>
    <property type="evidence" value="ECO:0007669"/>
    <property type="project" value="TreeGrafter"/>
</dbReference>
<evidence type="ECO:0000313" key="2">
    <source>
        <dbReference type="EMBL" id="STM18023.1"/>
    </source>
</evidence>